<protein>
    <submittedName>
        <fullName evidence="2">Uncharacterized protein</fullName>
    </submittedName>
</protein>
<evidence type="ECO:0000313" key="2">
    <source>
        <dbReference type="EMBL" id="QHS98750.1"/>
    </source>
</evidence>
<evidence type="ECO:0000256" key="1">
    <source>
        <dbReference type="SAM" id="Phobius"/>
    </source>
</evidence>
<feature type="transmembrane region" description="Helical" evidence="1">
    <location>
        <begin position="51"/>
        <end position="70"/>
    </location>
</feature>
<organism evidence="2">
    <name type="scientific">viral metagenome</name>
    <dbReference type="NCBI Taxonomy" id="1070528"/>
    <lineage>
        <taxon>unclassified sequences</taxon>
        <taxon>metagenomes</taxon>
        <taxon>organismal metagenomes</taxon>
    </lineage>
</organism>
<keyword evidence="1" id="KW-0812">Transmembrane</keyword>
<reference evidence="2" key="1">
    <citation type="journal article" date="2020" name="Nature">
        <title>Giant virus diversity and host interactions through global metagenomics.</title>
        <authorList>
            <person name="Schulz F."/>
            <person name="Roux S."/>
            <person name="Paez-Espino D."/>
            <person name="Jungbluth S."/>
            <person name="Walsh D.A."/>
            <person name="Denef V.J."/>
            <person name="McMahon K.D."/>
            <person name="Konstantinidis K.T."/>
            <person name="Eloe-Fadrosh E.A."/>
            <person name="Kyrpides N.C."/>
            <person name="Woyke T."/>
        </authorList>
    </citation>
    <scope>NUCLEOTIDE SEQUENCE</scope>
    <source>
        <strain evidence="2">GVMAG-M-3300020185-18</strain>
    </source>
</reference>
<proteinExistence type="predicted"/>
<accession>A0A6C0C2W0</accession>
<keyword evidence="1" id="KW-0472">Membrane</keyword>
<name>A0A6C0C2W0_9ZZZZ</name>
<keyword evidence="1" id="KW-1133">Transmembrane helix</keyword>
<feature type="transmembrane region" description="Helical" evidence="1">
    <location>
        <begin position="21"/>
        <end position="45"/>
    </location>
</feature>
<dbReference type="AlphaFoldDB" id="A0A6C0C2W0"/>
<sequence>MLYFCKYKDFFGKPKEGAHSYRYMNIALIDVFFTILLAKFIQFYFFFEYNIFIILFFTFILGILMHRLFCVKTTIDKLLFG</sequence>
<dbReference type="EMBL" id="MN739322">
    <property type="protein sequence ID" value="QHS98750.1"/>
    <property type="molecule type" value="Genomic_DNA"/>
</dbReference>